<evidence type="ECO:0000313" key="1">
    <source>
        <dbReference type="EMBL" id="QDV20226.1"/>
    </source>
</evidence>
<proteinExistence type="predicted"/>
<gene>
    <name evidence="1" type="ORF">Pan153_48990</name>
</gene>
<protein>
    <submittedName>
        <fullName evidence="1">Uncharacterized protein</fullName>
    </submittedName>
</protein>
<accession>A0A518FV54</accession>
<organism evidence="1 2">
    <name type="scientific">Gimesia panareensis</name>
    <dbReference type="NCBI Taxonomy" id="2527978"/>
    <lineage>
        <taxon>Bacteria</taxon>
        <taxon>Pseudomonadati</taxon>
        <taxon>Planctomycetota</taxon>
        <taxon>Planctomycetia</taxon>
        <taxon>Planctomycetales</taxon>
        <taxon>Planctomycetaceae</taxon>
        <taxon>Gimesia</taxon>
    </lineage>
</organism>
<dbReference type="AlphaFoldDB" id="A0A518FV54"/>
<reference evidence="1 2" key="1">
    <citation type="submission" date="2019-02" db="EMBL/GenBank/DDBJ databases">
        <title>Deep-cultivation of Planctomycetes and their phenomic and genomic characterization uncovers novel biology.</title>
        <authorList>
            <person name="Wiegand S."/>
            <person name="Jogler M."/>
            <person name="Boedeker C."/>
            <person name="Pinto D."/>
            <person name="Vollmers J."/>
            <person name="Rivas-Marin E."/>
            <person name="Kohn T."/>
            <person name="Peeters S.H."/>
            <person name="Heuer A."/>
            <person name="Rast P."/>
            <person name="Oberbeckmann S."/>
            <person name="Bunk B."/>
            <person name="Jeske O."/>
            <person name="Meyerdierks A."/>
            <person name="Storesund J.E."/>
            <person name="Kallscheuer N."/>
            <person name="Luecker S."/>
            <person name="Lage O.M."/>
            <person name="Pohl T."/>
            <person name="Merkel B.J."/>
            <person name="Hornburger P."/>
            <person name="Mueller R.-W."/>
            <person name="Bruemmer F."/>
            <person name="Labrenz M."/>
            <person name="Spormann A.M."/>
            <person name="Op den Camp H."/>
            <person name="Overmann J."/>
            <person name="Amann R."/>
            <person name="Jetten M.S.M."/>
            <person name="Mascher T."/>
            <person name="Medema M.H."/>
            <person name="Devos D.P."/>
            <person name="Kaster A.-K."/>
            <person name="Ovreas L."/>
            <person name="Rohde M."/>
            <person name="Galperin M.Y."/>
            <person name="Jogler C."/>
        </authorList>
    </citation>
    <scope>NUCLEOTIDE SEQUENCE [LARGE SCALE GENOMIC DNA]</scope>
    <source>
        <strain evidence="1 2">Pan153</strain>
    </source>
</reference>
<dbReference type="EMBL" id="CP036317">
    <property type="protein sequence ID" value="QDV20226.1"/>
    <property type="molecule type" value="Genomic_DNA"/>
</dbReference>
<sequence length="126" mass="14521">MDETVRQVIRQLQDRIERITDILNLLDVDGNSEAELPRIRKRTHDLLIDLEIDAKSGVAVGKPLGIREVVQDDFVPPAYQAYWSLYFNLDLERSPTEGLWAAQLDQARTFLKSELLLIQNQYPDAE</sequence>
<dbReference type="Proteomes" id="UP000320839">
    <property type="component" value="Chromosome"/>
</dbReference>
<evidence type="ECO:0000313" key="2">
    <source>
        <dbReference type="Proteomes" id="UP000320839"/>
    </source>
</evidence>
<dbReference type="RefSeq" id="WP_145458270.1">
    <property type="nucleotide sequence ID" value="NZ_CP036317.1"/>
</dbReference>
<name>A0A518FV54_9PLAN</name>